<evidence type="ECO:0000256" key="2">
    <source>
        <dbReference type="ARBA" id="ARBA00022801"/>
    </source>
</evidence>
<gene>
    <name evidence="6" type="ORF">NQ318_011066</name>
</gene>
<dbReference type="Gene3D" id="3.30.450.40">
    <property type="match status" value="1"/>
</dbReference>
<dbReference type="SUPFAM" id="SSF109604">
    <property type="entry name" value="HD-domain/PDEase-like"/>
    <property type="match status" value="1"/>
</dbReference>
<reference evidence="6" key="1">
    <citation type="journal article" date="2023" name="Insect Mol. Biol.">
        <title>Genome sequencing provides insights into the evolution of gene families encoding plant cell wall-degrading enzymes in longhorned beetles.</title>
        <authorList>
            <person name="Shin N.R."/>
            <person name="Okamura Y."/>
            <person name="Kirsch R."/>
            <person name="Pauchet Y."/>
        </authorList>
    </citation>
    <scope>NUCLEOTIDE SEQUENCE</scope>
    <source>
        <strain evidence="6">AMC_N1</strain>
    </source>
</reference>
<keyword evidence="2" id="KW-0378">Hydrolase</keyword>
<feature type="binding site" evidence="4">
    <location>
        <position position="198"/>
    </location>
    <ligand>
        <name>Zn(2+)</name>
        <dbReference type="ChEBI" id="CHEBI:29105"/>
        <label>1</label>
    </ligand>
</feature>
<feature type="active site" description="Proton donor" evidence="3">
    <location>
        <position position="156"/>
    </location>
</feature>
<dbReference type="Pfam" id="PF00233">
    <property type="entry name" value="PDEase_I"/>
    <property type="match status" value="1"/>
</dbReference>
<dbReference type="Proteomes" id="UP001162162">
    <property type="component" value="Unassembled WGS sequence"/>
</dbReference>
<accession>A0AAV8YUR2</accession>
<dbReference type="PROSITE" id="PS51845">
    <property type="entry name" value="PDEASE_I_2"/>
    <property type="match status" value="1"/>
</dbReference>
<dbReference type="InterPro" id="IPR036971">
    <property type="entry name" value="PDEase_catalytic_dom_sf"/>
</dbReference>
<protein>
    <recommendedName>
        <fullName evidence="5">PDEase domain-containing protein</fullName>
    </recommendedName>
</protein>
<dbReference type="PRINTS" id="PR00387">
    <property type="entry name" value="PDIESTERASE1"/>
</dbReference>
<feature type="binding site" evidence="4">
    <location>
        <position position="199"/>
    </location>
    <ligand>
        <name>Zn(2+)</name>
        <dbReference type="ChEBI" id="CHEBI:29105"/>
        <label>2</label>
    </ligand>
</feature>
<dbReference type="InterPro" id="IPR003607">
    <property type="entry name" value="HD/PDEase_dom"/>
</dbReference>
<dbReference type="InterPro" id="IPR023088">
    <property type="entry name" value="PDEase"/>
</dbReference>
<dbReference type="InterPro" id="IPR002073">
    <property type="entry name" value="PDEase_catalytic_dom"/>
</dbReference>
<dbReference type="CDD" id="cd00077">
    <property type="entry name" value="HDc"/>
    <property type="match status" value="1"/>
</dbReference>
<feature type="domain" description="PDEase" evidence="5">
    <location>
        <begin position="80"/>
        <end position="214"/>
    </location>
</feature>
<evidence type="ECO:0000256" key="1">
    <source>
        <dbReference type="ARBA" id="ARBA00022723"/>
    </source>
</evidence>
<evidence type="ECO:0000313" key="6">
    <source>
        <dbReference type="EMBL" id="KAJ8954393.1"/>
    </source>
</evidence>
<dbReference type="EMBL" id="JAPWTK010000048">
    <property type="protein sequence ID" value="KAJ8954393.1"/>
    <property type="molecule type" value="Genomic_DNA"/>
</dbReference>
<evidence type="ECO:0000313" key="7">
    <source>
        <dbReference type="Proteomes" id="UP001162162"/>
    </source>
</evidence>
<dbReference type="SUPFAM" id="SSF55781">
    <property type="entry name" value="GAF domain-like"/>
    <property type="match status" value="1"/>
</dbReference>
<evidence type="ECO:0000256" key="4">
    <source>
        <dbReference type="PIRSR" id="PIRSR623088-3"/>
    </source>
</evidence>
<dbReference type="PANTHER" id="PTHR11347">
    <property type="entry name" value="CYCLIC NUCLEOTIDE PHOSPHODIESTERASE"/>
    <property type="match status" value="1"/>
</dbReference>
<dbReference type="GO" id="GO:0004114">
    <property type="term" value="F:3',5'-cyclic-nucleotide phosphodiesterase activity"/>
    <property type="evidence" value="ECO:0007669"/>
    <property type="project" value="InterPro"/>
</dbReference>
<feature type="binding site" evidence="4">
    <location>
        <position position="160"/>
    </location>
    <ligand>
        <name>Zn(2+)</name>
        <dbReference type="ChEBI" id="CHEBI:29105"/>
        <label>1</label>
    </ligand>
</feature>
<organism evidence="6 7">
    <name type="scientific">Aromia moschata</name>
    <dbReference type="NCBI Taxonomy" id="1265417"/>
    <lineage>
        <taxon>Eukaryota</taxon>
        <taxon>Metazoa</taxon>
        <taxon>Ecdysozoa</taxon>
        <taxon>Arthropoda</taxon>
        <taxon>Hexapoda</taxon>
        <taxon>Insecta</taxon>
        <taxon>Pterygota</taxon>
        <taxon>Neoptera</taxon>
        <taxon>Endopterygota</taxon>
        <taxon>Coleoptera</taxon>
        <taxon>Polyphaga</taxon>
        <taxon>Cucujiformia</taxon>
        <taxon>Chrysomeloidea</taxon>
        <taxon>Cerambycidae</taxon>
        <taxon>Cerambycinae</taxon>
        <taxon>Callichromatini</taxon>
        <taxon>Aromia</taxon>
    </lineage>
</organism>
<keyword evidence="7" id="KW-1185">Reference proteome</keyword>
<dbReference type="Gene3D" id="1.10.1300.10">
    <property type="entry name" value="3'5'-cyclic nucleotide phosphodiesterase, catalytic domain"/>
    <property type="match status" value="1"/>
</dbReference>
<feature type="binding site" evidence="4">
    <location>
        <position position="199"/>
    </location>
    <ligand>
        <name>Zn(2+)</name>
        <dbReference type="ChEBI" id="CHEBI:29105"/>
        <label>1</label>
    </ligand>
</feature>
<evidence type="ECO:0000256" key="3">
    <source>
        <dbReference type="PIRSR" id="PIRSR623088-1"/>
    </source>
</evidence>
<comment type="caution">
    <text evidence="6">The sequence shown here is derived from an EMBL/GenBank/DDBJ whole genome shotgun (WGS) entry which is preliminary data.</text>
</comment>
<dbReference type="GO" id="GO:0007165">
    <property type="term" value="P:signal transduction"/>
    <property type="evidence" value="ECO:0007669"/>
    <property type="project" value="InterPro"/>
</dbReference>
<proteinExistence type="predicted"/>
<dbReference type="InterPro" id="IPR029016">
    <property type="entry name" value="GAF-like_dom_sf"/>
</dbReference>
<keyword evidence="1 4" id="KW-0479">Metal-binding</keyword>
<dbReference type="GO" id="GO:0046872">
    <property type="term" value="F:metal ion binding"/>
    <property type="evidence" value="ECO:0007669"/>
    <property type="project" value="UniProtKB-KW"/>
</dbReference>
<evidence type="ECO:0000259" key="5">
    <source>
        <dbReference type="PROSITE" id="PS51845"/>
    </source>
</evidence>
<sequence>MDKATGFHTRNILDEDNIVGVAQLCNKIDGNFDYFDEQVANAFSIYCGISIMHSLMYKRIQDAQARSKLSNELMTYHMKVSNQDVADITTCPDPHDEPNIGKFTFTPRKILHKETPCYILLMMQHLNFLEHFRIKKETLIKFILYVKKGYRDLPYHNWLHAFSVSHFAFLCIKNFQLIEKGYMTKLEALAYFISCMCHDIDHRGTTNFVSAAIK</sequence>
<name>A0AAV8YUR2_9CUCU</name>
<dbReference type="AlphaFoldDB" id="A0AAV8YUR2"/>